<feature type="region of interest" description="Disordered" evidence="6">
    <location>
        <begin position="110"/>
        <end position="131"/>
    </location>
</feature>
<feature type="compositionally biased region" description="Polar residues" evidence="6">
    <location>
        <begin position="1"/>
        <end position="13"/>
    </location>
</feature>
<gene>
    <name evidence="7" type="ORF">PECM_003968</name>
</gene>
<evidence type="ECO:0000256" key="6">
    <source>
        <dbReference type="SAM" id="MobiDB-lite"/>
    </source>
</evidence>
<dbReference type="EMBL" id="WIWV01000024">
    <property type="protein sequence ID" value="KAF7717700.1"/>
    <property type="molecule type" value="Genomic_DNA"/>
</dbReference>
<evidence type="ECO:0000256" key="2">
    <source>
        <dbReference type="ARBA" id="ARBA00022603"/>
    </source>
</evidence>
<dbReference type="OrthoDB" id="414133at2759"/>
<evidence type="ECO:0000313" key="8">
    <source>
        <dbReference type="Proteomes" id="UP000631181"/>
    </source>
</evidence>
<dbReference type="GO" id="GO:0003886">
    <property type="term" value="F:DNA (cytosine-5-)-methyltransferase activity"/>
    <property type="evidence" value="ECO:0007669"/>
    <property type="project" value="UniProtKB-EC"/>
</dbReference>
<comment type="caution">
    <text evidence="7">The sequence shown here is derived from an EMBL/GenBank/DDBJ whole genome shotgun (WGS) entry which is preliminary data.</text>
</comment>
<dbReference type="Pfam" id="PF00145">
    <property type="entry name" value="DNA_methylase"/>
    <property type="match status" value="2"/>
</dbReference>
<feature type="compositionally biased region" description="Polar residues" evidence="6">
    <location>
        <begin position="110"/>
        <end position="124"/>
    </location>
</feature>
<evidence type="ECO:0000256" key="4">
    <source>
        <dbReference type="ARBA" id="ARBA00022691"/>
    </source>
</evidence>
<dbReference type="PROSITE" id="PS00095">
    <property type="entry name" value="C5_MTASE_2"/>
    <property type="match status" value="1"/>
</dbReference>
<dbReference type="Gene3D" id="3.90.120.10">
    <property type="entry name" value="DNA Methylase, subunit A, domain 2"/>
    <property type="match status" value="1"/>
</dbReference>
<keyword evidence="8" id="KW-1185">Reference proteome</keyword>
<keyword evidence="4 5" id="KW-0949">S-adenosyl-L-methionine</keyword>
<dbReference type="GO" id="GO:0032259">
    <property type="term" value="P:methylation"/>
    <property type="evidence" value="ECO:0007669"/>
    <property type="project" value="UniProtKB-KW"/>
</dbReference>
<evidence type="ECO:0000256" key="3">
    <source>
        <dbReference type="ARBA" id="ARBA00022679"/>
    </source>
</evidence>
<evidence type="ECO:0000256" key="1">
    <source>
        <dbReference type="ARBA" id="ARBA00011975"/>
    </source>
</evidence>
<dbReference type="GO" id="GO:0003677">
    <property type="term" value="F:DNA binding"/>
    <property type="evidence" value="ECO:0007669"/>
    <property type="project" value="TreeGrafter"/>
</dbReference>
<keyword evidence="2 5" id="KW-0489">Methyltransferase</keyword>
<accession>A0A8J8WKD0</accession>
<dbReference type="PANTHER" id="PTHR10629">
    <property type="entry name" value="CYTOSINE-SPECIFIC METHYLTRANSFERASE"/>
    <property type="match status" value="1"/>
</dbReference>
<dbReference type="SUPFAM" id="SSF53335">
    <property type="entry name" value="S-adenosyl-L-methionine-dependent methyltransferases"/>
    <property type="match status" value="1"/>
</dbReference>
<dbReference type="GO" id="GO:0044027">
    <property type="term" value="P:negative regulation of gene expression via chromosomal CpG island methylation"/>
    <property type="evidence" value="ECO:0007669"/>
    <property type="project" value="TreeGrafter"/>
</dbReference>
<dbReference type="InterPro" id="IPR001525">
    <property type="entry name" value="C5_MeTfrase"/>
</dbReference>
<feature type="active site" evidence="5">
    <location>
        <position position="435"/>
    </location>
</feature>
<dbReference type="PANTHER" id="PTHR10629:SF52">
    <property type="entry name" value="DNA (CYTOSINE-5)-METHYLTRANSFERASE 1"/>
    <property type="match status" value="1"/>
</dbReference>
<dbReference type="InterPro" id="IPR031303">
    <property type="entry name" value="C5_meth_CS"/>
</dbReference>
<dbReference type="PROSITE" id="PS51679">
    <property type="entry name" value="SAM_MT_C5"/>
    <property type="match status" value="1"/>
</dbReference>
<sequence length="672" mass="75324">MNLSHANPLQGMNTRKAIDKSPRFISKISRRKSQGEIIPSFESVRHLFNTEEDDTSWTPSSGAPDEGTEGTLTGSSNDNPVVVFEEDEPCITVDEPRRAISSFLTSIPGSSTMTIPTNEDGQASNDDKDARQVSISGRLLRRPIGSPPRTHAIELAQVEHNGQTIKKGSTVKLENGMWLRVEKIKRRQGQVFLWGRQLVGCKDSQWPNFIPKNRHELVWLPCMDHETDLESIETHLPVSLWEVRGLCQVIFTNERRPPNSRYLSTAGLFCRLKVTARKRPTISNHGSRGLAVCNYQFDTSVEYLAKEECDEGYGLETWVLRDLYRGCETIPFGEGPKRYTHHDAQNEGDQPVLDLTVEPTGYVFGDAYCGAGGASCGAQQAGVHIKWAIDMNESAVETYRMNFEDAIVHQSSFEWFLLNPEDELRCDLAHCSPPCQPFSPAHTVNCERDEPNSACIFSARNIIEKSHPRVITMEETAGLMERHKGTLCRIIMDMVEMGYSTRWAIIDVLHYGVPQTRKRLILLAAGPGETLPPFPAITHDLPGSGCKAVLTIQDAISNIPDDTPNHDVQGLLRKWALEHYEPYDARIPAKTLTCSGGEANYHPSGKRKFTEREVACLQTFPLDFKFSQIGVRKQIGNAVPPALARVLYQEIIASLRATDMRERELRRDEAAE</sequence>
<name>A0A8J8WKD0_9EURO</name>
<evidence type="ECO:0000256" key="5">
    <source>
        <dbReference type="PROSITE-ProRule" id="PRU01016"/>
    </source>
</evidence>
<feature type="region of interest" description="Disordered" evidence="6">
    <location>
        <begin position="1"/>
        <end position="20"/>
    </location>
</feature>
<proteinExistence type="inferred from homology"/>
<comment type="similarity">
    <text evidence="5">Belongs to the class I-like SAM-binding methyltransferase superfamily. C5-methyltransferase family.</text>
</comment>
<dbReference type="InterPro" id="IPR029063">
    <property type="entry name" value="SAM-dependent_MTases_sf"/>
</dbReference>
<dbReference type="InterPro" id="IPR050390">
    <property type="entry name" value="C5-Methyltransferase"/>
</dbReference>
<feature type="region of interest" description="Disordered" evidence="6">
    <location>
        <begin position="51"/>
        <end position="80"/>
    </location>
</feature>
<dbReference type="Gene3D" id="3.40.50.150">
    <property type="entry name" value="Vaccinia Virus protein VP39"/>
    <property type="match status" value="1"/>
</dbReference>
<organism evidence="7 8">
    <name type="scientific">Penicillium ucsense</name>
    <dbReference type="NCBI Taxonomy" id="2839758"/>
    <lineage>
        <taxon>Eukaryota</taxon>
        <taxon>Fungi</taxon>
        <taxon>Dikarya</taxon>
        <taxon>Ascomycota</taxon>
        <taxon>Pezizomycotina</taxon>
        <taxon>Eurotiomycetes</taxon>
        <taxon>Eurotiomycetidae</taxon>
        <taxon>Eurotiales</taxon>
        <taxon>Aspergillaceae</taxon>
        <taxon>Penicillium</taxon>
    </lineage>
</organism>
<feature type="compositionally biased region" description="Polar residues" evidence="6">
    <location>
        <begin position="70"/>
        <end position="79"/>
    </location>
</feature>
<dbReference type="GO" id="GO:0005634">
    <property type="term" value="C:nucleus"/>
    <property type="evidence" value="ECO:0007669"/>
    <property type="project" value="TreeGrafter"/>
</dbReference>
<dbReference type="Proteomes" id="UP000631181">
    <property type="component" value="Unassembled WGS sequence"/>
</dbReference>
<dbReference type="EC" id="2.1.1.37" evidence="1"/>
<dbReference type="PRINTS" id="PR00105">
    <property type="entry name" value="C5METTRFRASE"/>
</dbReference>
<keyword evidence="3 5" id="KW-0808">Transferase</keyword>
<reference evidence="7" key="1">
    <citation type="journal article" date="2020" name="Front. Microbiol.">
        <title>Gene regulatory networks of Penicillium echinulatum 2HH and Penicillium oxalicum 114-2 inferred by a computational biology approach.</title>
        <authorList>
            <person name="Lenz A.R."/>
            <person name="Galan-Vasquez E."/>
            <person name="Balbinot E."/>
            <person name="De Abreu F.P."/>
            <person name="De Oliveira N.S."/>
            <person name="Da Rosa L.O."/>
            <person name="De Avila E Silva S."/>
            <person name="Camassola M."/>
            <person name="Dillon A.J.P."/>
            <person name="Perez-Rueda E."/>
        </authorList>
    </citation>
    <scope>NUCLEOTIDE SEQUENCE</scope>
    <source>
        <strain evidence="7">S1M29</strain>
    </source>
</reference>
<protein>
    <recommendedName>
        <fullName evidence="1">DNA (cytosine-5-)-methyltransferase</fullName>
        <ecNumber evidence="1">2.1.1.37</ecNumber>
    </recommendedName>
</protein>
<dbReference type="AlphaFoldDB" id="A0A8J8WKD0"/>
<evidence type="ECO:0000313" key="7">
    <source>
        <dbReference type="EMBL" id="KAF7717700.1"/>
    </source>
</evidence>